<protein>
    <submittedName>
        <fullName evidence="2">Thylakoid preprotein translocase secY</fullName>
        <ecNumber evidence="2">3.6.5.4</ecNumber>
    </submittedName>
</protein>
<name>A0A067XSB5_KARVE</name>
<dbReference type="Gene3D" id="1.10.3370.10">
    <property type="entry name" value="SecY subunit domain"/>
    <property type="match status" value="1"/>
</dbReference>
<dbReference type="Pfam" id="PF00344">
    <property type="entry name" value="SecY"/>
    <property type="match status" value="1"/>
</dbReference>
<feature type="transmembrane region" description="Helical" evidence="1">
    <location>
        <begin position="86"/>
        <end position="103"/>
    </location>
</feature>
<reference evidence="2" key="1">
    <citation type="journal article" date="2014" name="Mol. Biol. Evol.">
        <title>Genome-wide transcript profiling reveals the coevolution of plastid gene sequences and transcript processing pathways in the fucoxanthin dinoflagellate Karlodinium veneficum.</title>
        <authorList>
            <person name="Richardson E."/>
            <person name="Dorrell R.G."/>
            <person name="Howe C.J."/>
        </authorList>
    </citation>
    <scope>NUCLEOTIDE SEQUENCE</scope>
    <source>
        <strain evidence="2">UIO297</strain>
    </source>
</reference>
<dbReference type="AlphaFoldDB" id="A0A067XSB5"/>
<evidence type="ECO:0000313" key="2">
    <source>
        <dbReference type="EMBL" id="AGT55026.1"/>
    </source>
</evidence>
<feature type="transmembrane region" description="Helical" evidence="1">
    <location>
        <begin position="184"/>
        <end position="207"/>
    </location>
</feature>
<keyword evidence="1" id="KW-0472">Membrane</keyword>
<accession>A0A067XSB5</accession>
<dbReference type="SUPFAM" id="SSF103491">
    <property type="entry name" value="Preprotein translocase SecY subunit"/>
    <property type="match status" value="1"/>
</dbReference>
<keyword evidence="2" id="KW-0150">Chloroplast</keyword>
<dbReference type="InterPro" id="IPR023201">
    <property type="entry name" value="SecY_dom_sf"/>
</dbReference>
<keyword evidence="1" id="KW-0812">Transmembrane</keyword>
<dbReference type="EMBL" id="KF113421">
    <property type="protein sequence ID" value="AGT55026.1"/>
    <property type="molecule type" value="mRNA"/>
</dbReference>
<gene>
    <name evidence="2" type="primary">secY</name>
</gene>
<organism evidence="2">
    <name type="scientific">Karlodinium veneficum</name>
    <name type="common">Dinoflagellate</name>
    <name type="synonym">Karlodinium micrum</name>
    <dbReference type="NCBI Taxonomy" id="407301"/>
    <lineage>
        <taxon>Eukaryota</taxon>
        <taxon>Sar</taxon>
        <taxon>Alveolata</taxon>
        <taxon>Dinophyceae</taxon>
        <taxon>Gymnodiniales</taxon>
        <taxon>Kareniaceae</taxon>
        <taxon>Karlodinium</taxon>
    </lineage>
</organism>
<dbReference type="GO" id="GO:0015031">
    <property type="term" value="P:protein transport"/>
    <property type="evidence" value="ECO:0007669"/>
    <property type="project" value="InterPro"/>
</dbReference>
<keyword evidence="2" id="KW-0378">Hydrolase</keyword>
<evidence type="ECO:0000256" key="1">
    <source>
        <dbReference type="SAM" id="Phobius"/>
    </source>
</evidence>
<feature type="transmembrane region" description="Helical" evidence="1">
    <location>
        <begin position="153"/>
        <end position="172"/>
    </location>
</feature>
<dbReference type="EC" id="3.6.5.4" evidence="2"/>
<keyword evidence="1" id="KW-1133">Transmembrane helix</keyword>
<geneLocation type="chloroplast" evidence="2"/>
<dbReference type="InterPro" id="IPR002208">
    <property type="entry name" value="SecY/SEC61-alpha"/>
</dbReference>
<feature type="non-terminal residue" evidence="2">
    <location>
        <position position="250"/>
    </location>
</feature>
<feature type="non-terminal residue" evidence="2">
    <location>
        <position position="1"/>
    </location>
</feature>
<keyword evidence="2" id="KW-0934">Plastid</keyword>
<proteinExistence type="evidence at transcript level"/>
<dbReference type="GO" id="GO:0016020">
    <property type="term" value="C:membrane"/>
    <property type="evidence" value="ECO:0007669"/>
    <property type="project" value="InterPro"/>
</dbReference>
<dbReference type="GO" id="GO:0016787">
    <property type="term" value="F:hydrolase activity"/>
    <property type="evidence" value="ECO:0007669"/>
    <property type="project" value="UniProtKB-KW"/>
</dbReference>
<sequence>FIWSLIVGKFAWLVFFSRFLYTSNPTFELKYILSTIVGSLLTMWLIECVSNEELGEGIAIFSLINLLHGKKMLILTLVNLYLKTKLFLGALLFLILIMLYLFFSIQIKTSCHKVFVNSTSGRMEENSIFVKSDYQRTDFIPLRMLQERVIQSILGGLTGFIIIVYVNIHILIQACFEETSVTPIVVLSYNMVIALILGVCITIYTFVESFIRCKEISSPTLSWDLMKLGFYIPNIGPGAKTTNYLDKTAS</sequence>